<reference evidence="1" key="2">
    <citation type="journal article" date="2021" name="Genome Biol. Evol.">
        <title>Developing a high-quality reference genome for a parasitic bivalve with doubly uniparental inheritance (Bivalvia: Unionida).</title>
        <authorList>
            <person name="Smith C.H."/>
        </authorList>
    </citation>
    <scope>NUCLEOTIDE SEQUENCE</scope>
    <source>
        <strain evidence="1">CHS0354</strain>
        <tissue evidence="1">Mantle</tissue>
    </source>
</reference>
<dbReference type="Proteomes" id="UP001195483">
    <property type="component" value="Unassembled WGS sequence"/>
</dbReference>
<dbReference type="EMBL" id="JAEAOA010000965">
    <property type="protein sequence ID" value="KAK3598773.1"/>
    <property type="molecule type" value="Genomic_DNA"/>
</dbReference>
<gene>
    <name evidence="1" type="ORF">CHS0354_015572</name>
</gene>
<dbReference type="InterPro" id="IPR036789">
    <property type="entry name" value="Ribosomal_uL6-like_a/b-dom_sf"/>
</dbReference>
<feature type="non-terminal residue" evidence="1">
    <location>
        <position position="80"/>
    </location>
</feature>
<dbReference type="GO" id="GO:0019843">
    <property type="term" value="F:rRNA binding"/>
    <property type="evidence" value="ECO:0007669"/>
    <property type="project" value="InterPro"/>
</dbReference>
<reference evidence="1" key="3">
    <citation type="submission" date="2023-05" db="EMBL/GenBank/DDBJ databases">
        <authorList>
            <person name="Smith C.H."/>
        </authorList>
    </citation>
    <scope>NUCLEOTIDE SEQUENCE</scope>
    <source>
        <strain evidence="1">CHS0354</strain>
        <tissue evidence="1">Mantle</tissue>
    </source>
</reference>
<dbReference type="GO" id="GO:0006412">
    <property type="term" value="P:translation"/>
    <property type="evidence" value="ECO:0007669"/>
    <property type="project" value="InterPro"/>
</dbReference>
<comment type="caution">
    <text evidence="1">The sequence shown here is derived from an EMBL/GenBank/DDBJ whole genome shotgun (WGS) entry which is preliminary data.</text>
</comment>
<protein>
    <submittedName>
        <fullName evidence="1">Uncharacterized protein</fullName>
    </submittedName>
</protein>
<evidence type="ECO:0000313" key="1">
    <source>
        <dbReference type="EMBL" id="KAK3598773.1"/>
    </source>
</evidence>
<reference evidence="1" key="1">
    <citation type="journal article" date="2021" name="Genome Biol. Evol.">
        <title>A High-Quality Reference Genome for a Parasitic Bivalve with Doubly Uniparental Inheritance (Bivalvia: Unionida).</title>
        <authorList>
            <person name="Smith C.H."/>
        </authorList>
    </citation>
    <scope>NUCLEOTIDE SEQUENCE</scope>
    <source>
        <strain evidence="1">CHS0354</strain>
    </source>
</reference>
<organism evidence="1 2">
    <name type="scientific">Potamilus streckersoni</name>
    <dbReference type="NCBI Taxonomy" id="2493646"/>
    <lineage>
        <taxon>Eukaryota</taxon>
        <taxon>Metazoa</taxon>
        <taxon>Spiralia</taxon>
        <taxon>Lophotrochozoa</taxon>
        <taxon>Mollusca</taxon>
        <taxon>Bivalvia</taxon>
        <taxon>Autobranchia</taxon>
        <taxon>Heteroconchia</taxon>
        <taxon>Palaeoheterodonta</taxon>
        <taxon>Unionida</taxon>
        <taxon>Unionoidea</taxon>
        <taxon>Unionidae</taxon>
        <taxon>Ambleminae</taxon>
        <taxon>Lampsilini</taxon>
        <taxon>Potamilus</taxon>
    </lineage>
</organism>
<name>A0AAE0SVM3_9BIVA</name>
<dbReference type="AlphaFoldDB" id="A0AAE0SVM3"/>
<dbReference type="SUPFAM" id="SSF56053">
    <property type="entry name" value="Ribosomal protein L6"/>
    <property type="match status" value="1"/>
</dbReference>
<keyword evidence="2" id="KW-1185">Reference proteome</keyword>
<dbReference type="GO" id="GO:0003735">
    <property type="term" value="F:structural constituent of ribosome"/>
    <property type="evidence" value="ECO:0007669"/>
    <property type="project" value="InterPro"/>
</dbReference>
<sequence>MRSVYAHLPIYFAILENRKVCEVRDFLREKFTRHVDLMPRVKLPADNKDEFLLEKNYIELVFKSATLIHQSTYVKNKDIR</sequence>
<accession>A0AAE0SVM3</accession>
<dbReference type="Gene3D" id="3.90.930.12">
    <property type="entry name" value="Ribosomal protein L6, alpha-beta domain"/>
    <property type="match status" value="1"/>
</dbReference>
<dbReference type="GO" id="GO:0005840">
    <property type="term" value="C:ribosome"/>
    <property type="evidence" value="ECO:0007669"/>
    <property type="project" value="InterPro"/>
</dbReference>
<proteinExistence type="predicted"/>
<evidence type="ECO:0000313" key="2">
    <source>
        <dbReference type="Proteomes" id="UP001195483"/>
    </source>
</evidence>